<evidence type="ECO:0000313" key="2">
    <source>
        <dbReference type="Proteomes" id="UP001500166"/>
    </source>
</evidence>
<dbReference type="RefSeq" id="WP_344224246.1">
    <property type="nucleotide sequence ID" value="NZ_BAAAQA010000015.1"/>
</dbReference>
<protein>
    <recommendedName>
        <fullName evidence="3">DUF1998 domain-containing protein</fullName>
    </recommendedName>
</protein>
<proteinExistence type="predicted"/>
<name>A0ABN2XQG6_9MICC</name>
<evidence type="ECO:0008006" key="3">
    <source>
        <dbReference type="Google" id="ProtNLM"/>
    </source>
</evidence>
<dbReference type="EMBL" id="BAAAQA010000015">
    <property type="protein sequence ID" value="GAA2115576.1"/>
    <property type="molecule type" value="Genomic_DNA"/>
</dbReference>
<evidence type="ECO:0000313" key="1">
    <source>
        <dbReference type="EMBL" id="GAA2115576.1"/>
    </source>
</evidence>
<keyword evidence="2" id="KW-1185">Reference proteome</keyword>
<gene>
    <name evidence="1" type="ORF">GCM10009824_13590</name>
</gene>
<sequence>MRETRSPSQVLFSHLPAQTTDIKSRIWKVQSWLNPLTLRVDTDGVRQRLLSAIDPWRSHGNDNGLANQLHQGKTVEVVGVNPEQGVKVDAWPNVWRCQSCRRVTNFKGRCVCGNKTWVQLHFVGFHECGYLGEPFIPKCPEHSQVFVKHSSSSSVRDLEFACPICHRALQRGLGAGRPCPGCKQPGLTFNVHRAASVYTPHTFTMVNPARPEHLQALLADGGREKSLRWVLSEMQTGRPEKLAPTRQSMIDSFVQQGLPLAAAEAAVQSAIDAGAGHLDKPVDVLDISPLRREEAEATALEVALATYEGRRTASQLPGDPVGANLRAIYEDKYVPAVLRAGLIDVDHVDRFPILRGVFGYTRGGKPVGESRLVAYQGRQQSIRVYADTNETEALYLRLDPLRVAAWLHRRGLLKEAPTDPTKARIAIINAAEFPGRGDDVAVPTAGSAVLSLLHTYAHRFIRQLAVLAGVDRESLAEYLVPHHLGVFIYATPRGQFVLGGLQSVFETDLDRLLDLQVDAETRCPLDPGCDRSTGACLACLHVGEPSCSHYNKFLDRKTLFGSNGYLRKELS</sequence>
<organism evidence="1 2">
    <name type="scientific">Kocuria atrinae</name>
    <dbReference type="NCBI Taxonomy" id="592377"/>
    <lineage>
        <taxon>Bacteria</taxon>
        <taxon>Bacillati</taxon>
        <taxon>Actinomycetota</taxon>
        <taxon>Actinomycetes</taxon>
        <taxon>Micrococcales</taxon>
        <taxon>Micrococcaceae</taxon>
        <taxon>Kocuria</taxon>
    </lineage>
</organism>
<dbReference type="Proteomes" id="UP001500166">
    <property type="component" value="Unassembled WGS sequence"/>
</dbReference>
<comment type="caution">
    <text evidence="1">The sequence shown here is derived from an EMBL/GenBank/DDBJ whole genome shotgun (WGS) entry which is preliminary data.</text>
</comment>
<accession>A0ABN2XQG6</accession>
<reference evidence="1 2" key="1">
    <citation type="journal article" date="2019" name="Int. J. Syst. Evol. Microbiol.">
        <title>The Global Catalogue of Microorganisms (GCM) 10K type strain sequencing project: providing services to taxonomists for standard genome sequencing and annotation.</title>
        <authorList>
            <consortium name="The Broad Institute Genomics Platform"/>
            <consortium name="The Broad Institute Genome Sequencing Center for Infectious Disease"/>
            <person name="Wu L."/>
            <person name="Ma J."/>
        </authorList>
    </citation>
    <scope>NUCLEOTIDE SEQUENCE [LARGE SCALE GENOMIC DNA]</scope>
    <source>
        <strain evidence="1 2">JCM 15914</strain>
    </source>
</reference>